<evidence type="ECO:0000313" key="2">
    <source>
        <dbReference type="EMBL" id="KIM33643.1"/>
    </source>
</evidence>
<dbReference type="Proteomes" id="UP000054097">
    <property type="component" value="Unassembled WGS sequence"/>
</dbReference>
<dbReference type="PANTHER" id="PTHR47534:SF3">
    <property type="entry name" value="ALCOHOL DEHYDROGENASE-LIKE C-TERMINAL DOMAIN-CONTAINING PROTEIN"/>
    <property type="match status" value="1"/>
</dbReference>
<keyword evidence="3" id="KW-1185">Reference proteome</keyword>
<dbReference type="GO" id="GO:0016491">
    <property type="term" value="F:oxidoreductase activity"/>
    <property type="evidence" value="ECO:0007669"/>
    <property type="project" value="UniProtKB-KW"/>
</dbReference>
<protein>
    <recommendedName>
        <fullName evidence="4">Ketoreductase (KR) domain-containing protein</fullName>
    </recommendedName>
</protein>
<accession>A0A0C2X6F6</accession>
<gene>
    <name evidence="2" type="ORF">M408DRAFT_326307</name>
</gene>
<dbReference type="InterPro" id="IPR052228">
    <property type="entry name" value="Sec_Metab_Biosynth_Oxidored"/>
</dbReference>
<dbReference type="STRING" id="933852.A0A0C2X6F6"/>
<name>A0A0C2X6F6_SERVB</name>
<dbReference type="PANTHER" id="PTHR47534">
    <property type="entry name" value="YALI0E05731P"/>
    <property type="match status" value="1"/>
</dbReference>
<reference evidence="3" key="2">
    <citation type="submission" date="2015-01" db="EMBL/GenBank/DDBJ databases">
        <title>Evolutionary Origins and Diversification of the Mycorrhizal Mutualists.</title>
        <authorList>
            <consortium name="DOE Joint Genome Institute"/>
            <consortium name="Mycorrhizal Genomics Consortium"/>
            <person name="Kohler A."/>
            <person name="Kuo A."/>
            <person name="Nagy L.G."/>
            <person name="Floudas D."/>
            <person name="Copeland A."/>
            <person name="Barry K.W."/>
            <person name="Cichocki N."/>
            <person name="Veneault-Fourrey C."/>
            <person name="LaButti K."/>
            <person name="Lindquist E.A."/>
            <person name="Lipzen A."/>
            <person name="Lundell T."/>
            <person name="Morin E."/>
            <person name="Murat C."/>
            <person name="Riley R."/>
            <person name="Ohm R."/>
            <person name="Sun H."/>
            <person name="Tunlid A."/>
            <person name="Henrissat B."/>
            <person name="Grigoriev I.V."/>
            <person name="Hibbett D.S."/>
            <person name="Martin F."/>
        </authorList>
    </citation>
    <scope>NUCLEOTIDE SEQUENCE [LARGE SCALE GENOMIC DNA]</scope>
    <source>
        <strain evidence="3">MAFF 305830</strain>
    </source>
</reference>
<evidence type="ECO:0000256" key="1">
    <source>
        <dbReference type="ARBA" id="ARBA00023002"/>
    </source>
</evidence>
<dbReference type="SUPFAM" id="SSF51735">
    <property type="entry name" value="NAD(P)-binding Rossmann-fold domains"/>
    <property type="match status" value="1"/>
</dbReference>
<sequence>MPSFSTVKASNASYAPSYIPTAVFVGGTSGIGQAMAELLARLLNGRVNIIIIGRNKIAGERIIAGFPAPPSGEAKHEFLQCDAGELKNVHEVSKLLLQKLDKINFLVLSPSPNVTHAIPTPEGLELAMVLRYYARVKFMYELLPLLKNARNKGEDARAMTVFAGGLGWKVDLNDLGLKKKWSMFRMTLQTGTYTHVAIKALSEQNPDIAFMHIYPGTVDTPANNIHWIVTALHPVLKHLMWTPADCAENMMYALLKPEFSAGGYWFGRKGDQTTPGSYITEEVIKKVWEHTVEVAQLH</sequence>
<dbReference type="OrthoDB" id="2898509at2759"/>
<reference evidence="2 3" key="1">
    <citation type="submission" date="2014-04" db="EMBL/GenBank/DDBJ databases">
        <authorList>
            <consortium name="DOE Joint Genome Institute"/>
            <person name="Kuo A."/>
            <person name="Zuccaro A."/>
            <person name="Kohler A."/>
            <person name="Nagy L.G."/>
            <person name="Floudas D."/>
            <person name="Copeland A."/>
            <person name="Barry K.W."/>
            <person name="Cichocki N."/>
            <person name="Veneault-Fourrey C."/>
            <person name="LaButti K."/>
            <person name="Lindquist E.A."/>
            <person name="Lipzen A."/>
            <person name="Lundell T."/>
            <person name="Morin E."/>
            <person name="Murat C."/>
            <person name="Sun H."/>
            <person name="Tunlid A."/>
            <person name="Henrissat B."/>
            <person name="Grigoriev I.V."/>
            <person name="Hibbett D.S."/>
            <person name="Martin F."/>
            <person name="Nordberg H.P."/>
            <person name="Cantor M.N."/>
            <person name="Hua S.X."/>
        </authorList>
    </citation>
    <scope>NUCLEOTIDE SEQUENCE [LARGE SCALE GENOMIC DNA]</scope>
    <source>
        <strain evidence="2 3">MAFF 305830</strain>
    </source>
</reference>
<dbReference type="Gene3D" id="3.40.50.720">
    <property type="entry name" value="NAD(P)-binding Rossmann-like Domain"/>
    <property type="match status" value="1"/>
</dbReference>
<dbReference type="HOGENOM" id="CLU_044999_1_0_1"/>
<dbReference type="InterPro" id="IPR036291">
    <property type="entry name" value="NAD(P)-bd_dom_sf"/>
</dbReference>
<dbReference type="EMBL" id="KN824278">
    <property type="protein sequence ID" value="KIM33643.1"/>
    <property type="molecule type" value="Genomic_DNA"/>
</dbReference>
<keyword evidence="1" id="KW-0560">Oxidoreductase</keyword>
<dbReference type="AlphaFoldDB" id="A0A0C2X6F6"/>
<evidence type="ECO:0000313" key="3">
    <source>
        <dbReference type="Proteomes" id="UP000054097"/>
    </source>
</evidence>
<evidence type="ECO:0008006" key="4">
    <source>
        <dbReference type="Google" id="ProtNLM"/>
    </source>
</evidence>
<proteinExistence type="predicted"/>
<organism evidence="2 3">
    <name type="scientific">Serendipita vermifera MAFF 305830</name>
    <dbReference type="NCBI Taxonomy" id="933852"/>
    <lineage>
        <taxon>Eukaryota</taxon>
        <taxon>Fungi</taxon>
        <taxon>Dikarya</taxon>
        <taxon>Basidiomycota</taxon>
        <taxon>Agaricomycotina</taxon>
        <taxon>Agaricomycetes</taxon>
        <taxon>Sebacinales</taxon>
        <taxon>Serendipitaceae</taxon>
        <taxon>Serendipita</taxon>
    </lineage>
</organism>